<protein>
    <submittedName>
        <fullName evidence="2">Uncharacterized protein</fullName>
    </submittedName>
</protein>
<organism evidence="2 3">
    <name type="scientific">Jaapia argillacea MUCL 33604</name>
    <dbReference type="NCBI Taxonomy" id="933084"/>
    <lineage>
        <taxon>Eukaryota</taxon>
        <taxon>Fungi</taxon>
        <taxon>Dikarya</taxon>
        <taxon>Basidiomycota</taxon>
        <taxon>Agaricomycotina</taxon>
        <taxon>Agaricomycetes</taxon>
        <taxon>Agaricomycetidae</taxon>
        <taxon>Jaapiales</taxon>
        <taxon>Jaapiaceae</taxon>
        <taxon>Jaapia</taxon>
    </lineage>
</organism>
<dbReference type="HOGENOM" id="CLU_2794288_0_0_1"/>
<dbReference type="Proteomes" id="UP000027265">
    <property type="component" value="Unassembled WGS sequence"/>
</dbReference>
<sequence>MHESATCCSAPRDWDTDTKAETPTERSLRFAFGELAEQLITDPRTIHRRFSAASTGFEEVIVRDLMER</sequence>
<evidence type="ECO:0000313" key="3">
    <source>
        <dbReference type="Proteomes" id="UP000027265"/>
    </source>
</evidence>
<keyword evidence="3" id="KW-1185">Reference proteome</keyword>
<accession>A0A067PZ78</accession>
<gene>
    <name evidence="2" type="ORF">JAAARDRAFT_36049</name>
</gene>
<dbReference type="AlphaFoldDB" id="A0A067PZ78"/>
<dbReference type="EMBL" id="KL197721">
    <property type="protein sequence ID" value="KDQ56562.1"/>
    <property type="molecule type" value="Genomic_DNA"/>
</dbReference>
<evidence type="ECO:0000256" key="1">
    <source>
        <dbReference type="SAM" id="MobiDB-lite"/>
    </source>
</evidence>
<feature type="compositionally biased region" description="Basic and acidic residues" evidence="1">
    <location>
        <begin position="12"/>
        <end position="21"/>
    </location>
</feature>
<proteinExistence type="predicted"/>
<reference evidence="3" key="1">
    <citation type="journal article" date="2014" name="Proc. Natl. Acad. Sci. U.S.A.">
        <title>Extensive sampling of basidiomycete genomes demonstrates inadequacy of the white-rot/brown-rot paradigm for wood decay fungi.</title>
        <authorList>
            <person name="Riley R."/>
            <person name="Salamov A.A."/>
            <person name="Brown D.W."/>
            <person name="Nagy L.G."/>
            <person name="Floudas D."/>
            <person name="Held B.W."/>
            <person name="Levasseur A."/>
            <person name="Lombard V."/>
            <person name="Morin E."/>
            <person name="Otillar R."/>
            <person name="Lindquist E.A."/>
            <person name="Sun H."/>
            <person name="LaButti K.M."/>
            <person name="Schmutz J."/>
            <person name="Jabbour D."/>
            <person name="Luo H."/>
            <person name="Baker S.E."/>
            <person name="Pisabarro A.G."/>
            <person name="Walton J.D."/>
            <person name="Blanchette R.A."/>
            <person name="Henrissat B."/>
            <person name="Martin F."/>
            <person name="Cullen D."/>
            <person name="Hibbett D.S."/>
            <person name="Grigoriev I.V."/>
        </authorList>
    </citation>
    <scope>NUCLEOTIDE SEQUENCE [LARGE SCALE GENOMIC DNA]</scope>
    <source>
        <strain evidence="3">MUCL 33604</strain>
    </source>
</reference>
<dbReference type="InParanoid" id="A0A067PZ78"/>
<evidence type="ECO:0000313" key="2">
    <source>
        <dbReference type="EMBL" id="KDQ56562.1"/>
    </source>
</evidence>
<feature type="region of interest" description="Disordered" evidence="1">
    <location>
        <begin position="1"/>
        <end position="21"/>
    </location>
</feature>
<name>A0A067PZ78_9AGAM</name>